<dbReference type="EMBL" id="JAKFGM010000001">
    <property type="protein sequence ID" value="MCF2514196.1"/>
    <property type="molecule type" value="Genomic_DNA"/>
</dbReference>
<evidence type="ECO:0000313" key="2">
    <source>
        <dbReference type="EMBL" id="MCF2514196.1"/>
    </source>
</evidence>
<reference evidence="2" key="1">
    <citation type="submission" date="2022-01" db="EMBL/GenBank/DDBJ databases">
        <authorList>
            <person name="Jo J.-H."/>
            <person name="Im W.-T."/>
        </authorList>
    </citation>
    <scope>NUCLEOTIDE SEQUENCE</scope>
    <source>
        <strain evidence="2">G124</strain>
    </source>
</reference>
<proteinExistence type="predicted"/>
<dbReference type="Pfam" id="PF08448">
    <property type="entry name" value="PAS_4"/>
    <property type="match status" value="1"/>
</dbReference>
<gene>
    <name evidence="2" type="ORF">LVY65_03815</name>
</gene>
<organism evidence="2 3">
    <name type="scientific">Sphingomonas cremea</name>
    <dbReference type="NCBI Taxonomy" id="2904799"/>
    <lineage>
        <taxon>Bacteria</taxon>
        <taxon>Pseudomonadati</taxon>
        <taxon>Pseudomonadota</taxon>
        <taxon>Alphaproteobacteria</taxon>
        <taxon>Sphingomonadales</taxon>
        <taxon>Sphingomonadaceae</taxon>
        <taxon>Sphingomonas</taxon>
    </lineage>
</organism>
<dbReference type="CDD" id="cd00130">
    <property type="entry name" value="PAS"/>
    <property type="match status" value="1"/>
</dbReference>
<name>A0A9X1U4H3_9SPHN</name>
<keyword evidence="3" id="KW-1185">Reference proteome</keyword>
<evidence type="ECO:0000259" key="1">
    <source>
        <dbReference type="PROSITE" id="PS50112"/>
    </source>
</evidence>
<accession>A0A9X1U4H3</accession>
<dbReference type="InterPro" id="IPR013656">
    <property type="entry name" value="PAS_4"/>
</dbReference>
<dbReference type="SUPFAM" id="SSF55785">
    <property type="entry name" value="PYP-like sensor domain (PAS domain)"/>
    <property type="match status" value="1"/>
</dbReference>
<dbReference type="PROSITE" id="PS50112">
    <property type="entry name" value="PAS"/>
    <property type="match status" value="1"/>
</dbReference>
<dbReference type="InterPro" id="IPR035965">
    <property type="entry name" value="PAS-like_dom_sf"/>
</dbReference>
<comment type="caution">
    <text evidence="2">The sequence shown here is derived from an EMBL/GenBank/DDBJ whole genome shotgun (WGS) entry which is preliminary data.</text>
</comment>
<dbReference type="InterPro" id="IPR000014">
    <property type="entry name" value="PAS"/>
</dbReference>
<dbReference type="Gene3D" id="3.30.450.20">
    <property type="entry name" value="PAS domain"/>
    <property type="match status" value="1"/>
</dbReference>
<feature type="domain" description="PAS" evidence="1">
    <location>
        <begin position="21"/>
        <end position="61"/>
    </location>
</feature>
<dbReference type="RefSeq" id="WP_235066675.1">
    <property type="nucleotide sequence ID" value="NZ_JAKFGM010000001.1"/>
</dbReference>
<protein>
    <submittedName>
        <fullName evidence="2">PAS domain-containing protein</fullName>
    </submittedName>
</protein>
<dbReference type="Proteomes" id="UP001139410">
    <property type="component" value="Unassembled WGS sequence"/>
</dbReference>
<dbReference type="AlphaFoldDB" id="A0A9X1U4H3"/>
<dbReference type="NCBIfam" id="TIGR00229">
    <property type="entry name" value="sensory_box"/>
    <property type="match status" value="1"/>
</dbReference>
<evidence type="ECO:0000313" key="3">
    <source>
        <dbReference type="Proteomes" id="UP001139410"/>
    </source>
</evidence>
<sequence>MLASTNAQDYLDYALQALETADGGFESLLDAMPVPVYVTDAEGMVTYWNKACVDFAGREPELGRDRWCVTWRIHTPADEHLPHDRCPMAIAVREKREIRGELAIAMRPDGSRKAFVPYPTPLFDDDGELSGAVNVLIDVSKEQADALAEQAERCRRLAAAICDRHTGEVLRAMATGYANNAAALRASHPV</sequence>